<gene>
    <name evidence="1" type="ORF">PL9214520076</name>
</gene>
<keyword evidence="2" id="KW-1185">Reference proteome</keyword>
<protein>
    <submittedName>
        <fullName evidence="1">Uncharacterized protein</fullName>
    </submittedName>
</protein>
<organism evidence="1 2">
    <name type="scientific">Planktothrix tepida PCC 9214</name>
    <dbReference type="NCBI Taxonomy" id="671072"/>
    <lineage>
        <taxon>Bacteria</taxon>
        <taxon>Bacillati</taxon>
        <taxon>Cyanobacteriota</taxon>
        <taxon>Cyanophyceae</taxon>
        <taxon>Oscillatoriophycideae</taxon>
        <taxon>Oscillatoriales</taxon>
        <taxon>Microcoleaceae</taxon>
        <taxon>Planktothrix</taxon>
    </lineage>
</organism>
<evidence type="ECO:0000313" key="1">
    <source>
        <dbReference type="EMBL" id="CUR33537.1"/>
    </source>
</evidence>
<evidence type="ECO:0000313" key="2">
    <source>
        <dbReference type="Proteomes" id="UP000184315"/>
    </source>
</evidence>
<accession>A0A1J1LPQ6</accession>
<reference evidence="2" key="1">
    <citation type="submission" date="2015-10" db="EMBL/GenBank/DDBJ databases">
        <authorList>
            <person name="Regsiter A."/>
            <person name="william w."/>
        </authorList>
    </citation>
    <scope>NUCLEOTIDE SEQUENCE [LARGE SCALE GENOMIC DNA]</scope>
</reference>
<sequence>MSNFGFLLLPLNLLHILIYNTSSLTKLYGEGNDRTTKRTMGWGSVPENPGLF</sequence>
<proteinExistence type="predicted"/>
<dbReference type="STRING" id="671072.PL9214520076"/>
<dbReference type="EMBL" id="CZDF01000158">
    <property type="protein sequence ID" value="CUR33537.1"/>
    <property type="molecule type" value="Genomic_DNA"/>
</dbReference>
<dbReference type="AlphaFoldDB" id="A0A1J1LPQ6"/>
<dbReference type="Proteomes" id="UP000184315">
    <property type="component" value="Unassembled WGS sequence"/>
</dbReference>
<name>A0A1J1LPQ6_9CYAN</name>